<evidence type="ECO:0000256" key="9">
    <source>
        <dbReference type="ARBA" id="ARBA00059032"/>
    </source>
</evidence>
<comment type="function">
    <text evidence="9">Forms a complex with DNA polymerase epsilon subunit POLE3 and binds naked DNA, which is then incorporated into chromatin, aided by the nucleosome remodeling activity of ISWI/SNF2H and ACF1. Does not enhance nucleosome sliding activity of the ACF-5 ISWI chromatin remodeling complex.</text>
</comment>
<keyword evidence="2" id="KW-0597">Phosphoprotein</keyword>
<evidence type="ECO:0000256" key="11">
    <source>
        <dbReference type="ARBA" id="ARBA00071805"/>
    </source>
</evidence>
<dbReference type="InterPro" id="IPR009072">
    <property type="entry name" value="Histone-fold"/>
</dbReference>
<evidence type="ECO:0000256" key="8">
    <source>
        <dbReference type="ARBA" id="ARBA00023242"/>
    </source>
</evidence>
<dbReference type="GO" id="GO:0006261">
    <property type="term" value="P:DNA-templated DNA replication"/>
    <property type="evidence" value="ECO:0007669"/>
    <property type="project" value="TreeGrafter"/>
</dbReference>
<accession>A0A8C4WV82</accession>
<keyword evidence="7" id="KW-0238">DNA-binding</keyword>
<dbReference type="GeneTree" id="ENSGT00940000168748"/>
<keyword evidence="3" id="KW-0808">Transferase</keyword>
<dbReference type="CDD" id="cd22924">
    <property type="entry name" value="HFD_CHRAC1-like"/>
    <property type="match status" value="1"/>
</dbReference>
<evidence type="ECO:0000256" key="3">
    <source>
        <dbReference type="ARBA" id="ARBA00022679"/>
    </source>
</evidence>
<evidence type="ECO:0000259" key="13">
    <source>
        <dbReference type="Pfam" id="PF00808"/>
    </source>
</evidence>
<evidence type="ECO:0000256" key="6">
    <source>
        <dbReference type="ARBA" id="ARBA00023054"/>
    </source>
</evidence>
<evidence type="ECO:0000313" key="15">
    <source>
        <dbReference type="Proteomes" id="UP000694388"/>
    </source>
</evidence>
<organism evidence="14 15">
    <name type="scientific">Eptatretus burgeri</name>
    <name type="common">Inshore hagfish</name>
    <dbReference type="NCBI Taxonomy" id="7764"/>
    <lineage>
        <taxon>Eukaryota</taxon>
        <taxon>Metazoa</taxon>
        <taxon>Chordata</taxon>
        <taxon>Craniata</taxon>
        <taxon>Vertebrata</taxon>
        <taxon>Cyclostomata</taxon>
        <taxon>Myxini</taxon>
        <taxon>Myxiniformes</taxon>
        <taxon>Myxinidae</taxon>
        <taxon>Eptatretinae</taxon>
        <taxon>Eptatretus</taxon>
    </lineage>
</organism>
<evidence type="ECO:0000256" key="1">
    <source>
        <dbReference type="ARBA" id="ARBA00004123"/>
    </source>
</evidence>
<keyword evidence="15" id="KW-1185">Reference proteome</keyword>
<keyword evidence="6" id="KW-0175">Coiled coil</keyword>
<feature type="domain" description="Transcription factor CBF/NF-Y/archaeal histone" evidence="13">
    <location>
        <begin position="12"/>
        <end position="54"/>
    </location>
</feature>
<comment type="subunit">
    <text evidence="10">Heterodimer with POLE3; binds to DNA. Component of the CHRAC ISWI chromatin remodeling complex at least composed of SMARCA5/SNF2H, BAZ1A/ACF1, CHRAC1 and POLE3; the complex preferentially binds DNA through the CHRAC1-POLE3 heterodimer and possesses ATP-dependent nucleosome-remodeling activity. Within the complex, the heterodimer with POLE3 interacts with SMARCA5/SNF2H; the interaction is direct and enhances nucleosome sliding activity by the SMARCA5/SNF2H and BAZ1A/ACF1 interaction. Within the complex, the heterodimer with POLE3 interacts with BAZ1A/ACF1; the interactions are direct.</text>
</comment>
<evidence type="ECO:0000256" key="2">
    <source>
        <dbReference type="ARBA" id="ARBA00022553"/>
    </source>
</evidence>
<comment type="subcellular location">
    <subcellularLocation>
        <location evidence="1">Nucleus</location>
    </subcellularLocation>
</comment>
<dbReference type="InterPro" id="IPR050568">
    <property type="entry name" value="Transcr_DNA_Rep_Reg"/>
</dbReference>
<dbReference type="GO" id="GO:0046982">
    <property type="term" value="F:protein heterodimerization activity"/>
    <property type="evidence" value="ECO:0007669"/>
    <property type="project" value="InterPro"/>
</dbReference>
<reference evidence="14" key="2">
    <citation type="submission" date="2025-09" db="UniProtKB">
        <authorList>
            <consortium name="Ensembl"/>
        </authorList>
    </citation>
    <scope>IDENTIFICATION</scope>
</reference>
<evidence type="ECO:0000256" key="5">
    <source>
        <dbReference type="ARBA" id="ARBA00022990"/>
    </source>
</evidence>
<evidence type="ECO:0000256" key="7">
    <source>
        <dbReference type="ARBA" id="ARBA00023125"/>
    </source>
</evidence>
<evidence type="ECO:0000256" key="10">
    <source>
        <dbReference type="ARBA" id="ARBA00062516"/>
    </source>
</evidence>
<dbReference type="FunFam" id="1.10.20.10:FF:000048">
    <property type="entry name" value="Chromatin accessibility complex subunit 1"/>
    <property type="match status" value="1"/>
</dbReference>
<keyword evidence="4" id="KW-0548">Nucleotidyltransferase</keyword>
<dbReference type="GO" id="GO:0003677">
    <property type="term" value="F:DNA binding"/>
    <property type="evidence" value="ECO:0007669"/>
    <property type="project" value="UniProtKB-KW"/>
</dbReference>
<dbReference type="Gene3D" id="1.10.20.10">
    <property type="entry name" value="Histone, subunit A"/>
    <property type="match status" value="1"/>
</dbReference>
<dbReference type="Proteomes" id="UP000694388">
    <property type="component" value="Unplaced"/>
</dbReference>
<dbReference type="SUPFAM" id="SSF47113">
    <property type="entry name" value="Histone-fold"/>
    <property type="match status" value="1"/>
</dbReference>
<sequence>MEEVRNHKSVLLPLSRVKLIMKSSPGVSYIGLDALYVMAKSTEMFVQCMAQHSLLEGANGGDVKNLSYGNLAQLVQNNKSFQFLAGLYPHRVNLVFGVS</sequence>
<dbReference type="AlphaFoldDB" id="A0A8C4WV82"/>
<proteinExistence type="predicted"/>
<reference evidence="14" key="1">
    <citation type="submission" date="2025-08" db="UniProtKB">
        <authorList>
            <consortium name="Ensembl"/>
        </authorList>
    </citation>
    <scope>IDENTIFICATION</scope>
</reference>
<protein>
    <recommendedName>
        <fullName evidence="11">Chromatin accessibility complex protein 1</fullName>
    </recommendedName>
    <alternativeName>
        <fullName evidence="12">DNA polymerase epsilon subunit p15</fullName>
    </alternativeName>
</protein>
<keyword evidence="5" id="KW-0007">Acetylation</keyword>
<dbReference type="OMA" id="EDIHSCS"/>
<dbReference type="Pfam" id="PF00808">
    <property type="entry name" value="CBFD_NFYB_HMF"/>
    <property type="match status" value="1"/>
</dbReference>
<dbReference type="PANTHER" id="PTHR10252:SF54">
    <property type="entry name" value="CHROMATIN ACCESSIBILITY COMPLEX PROTEIN 1"/>
    <property type="match status" value="1"/>
</dbReference>
<evidence type="ECO:0000256" key="4">
    <source>
        <dbReference type="ARBA" id="ARBA00022695"/>
    </source>
</evidence>
<dbReference type="Ensembl" id="ENSEBUT00000013446.1">
    <property type="protein sequence ID" value="ENSEBUP00000012870.1"/>
    <property type="gene ID" value="ENSEBUG00000008166.1"/>
</dbReference>
<dbReference type="InterPro" id="IPR003958">
    <property type="entry name" value="CBFA_NFYB_domain"/>
</dbReference>
<keyword evidence="8" id="KW-0539">Nucleus</keyword>
<dbReference type="PANTHER" id="PTHR10252">
    <property type="entry name" value="HISTONE-LIKE TRANSCRIPTION FACTOR CCAAT-RELATED"/>
    <property type="match status" value="1"/>
</dbReference>
<dbReference type="GO" id="GO:0008623">
    <property type="term" value="C:CHRAC"/>
    <property type="evidence" value="ECO:0007669"/>
    <property type="project" value="TreeGrafter"/>
</dbReference>
<evidence type="ECO:0000256" key="12">
    <source>
        <dbReference type="ARBA" id="ARBA00083235"/>
    </source>
</evidence>
<dbReference type="GO" id="GO:0006338">
    <property type="term" value="P:chromatin remodeling"/>
    <property type="evidence" value="ECO:0007669"/>
    <property type="project" value="TreeGrafter"/>
</dbReference>
<evidence type="ECO:0000313" key="14">
    <source>
        <dbReference type="Ensembl" id="ENSEBUP00000012870.1"/>
    </source>
</evidence>
<dbReference type="GO" id="GO:0016779">
    <property type="term" value="F:nucleotidyltransferase activity"/>
    <property type="evidence" value="ECO:0007669"/>
    <property type="project" value="UniProtKB-KW"/>
</dbReference>
<name>A0A8C4WV82_EPTBU</name>